<gene>
    <name evidence="2" type="ORF">SDC9_164297</name>
</gene>
<protein>
    <submittedName>
        <fullName evidence="2">Uncharacterized protein</fullName>
    </submittedName>
</protein>
<sequence length="156" mass="17090">MEENYKDIPQTPQEANMSEIHHRYFIVLVIIVIFAGVFSYSTPASMTKMLHTHEDGVTPMTYAVVSENGEGTVASVPEDVETLIAGAKCKHMVQQDADIAEGCVVFFPSEDTDYGVVFFPDGSGYTYSRSAMKLRGKVIDDDGTIYYAVSALKGAD</sequence>
<dbReference type="AlphaFoldDB" id="A0A645FR62"/>
<feature type="transmembrane region" description="Helical" evidence="1">
    <location>
        <begin position="20"/>
        <end position="40"/>
    </location>
</feature>
<accession>A0A645FR62</accession>
<organism evidence="2">
    <name type="scientific">bioreactor metagenome</name>
    <dbReference type="NCBI Taxonomy" id="1076179"/>
    <lineage>
        <taxon>unclassified sequences</taxon>
        <taxon>metagenomes</taxon>
        <taxon>ecological metagenomes</taxon>
    </lineage>
</organism>
<keyword evidence="1" id="KW-0812">Transmembrane</keyword>
<proteinExistence type="predicted"/>
<reference evidence="2" key="1">
    <citation type="submission" date="2019-08" db="EMBL/GenBank/DDBJ databases">
        <authorList>
            <person name="Kucharzyk K."/>
            <person name="Murdoch R.W."/>
            <person name="Higgins S."/>
            <person name="Loffler F."/>
        </authorList>
    </citation>
    <scope>NUCLEOTIDE SEQUENCE</scope>
</reference>
<name>A0A645FR62_9ZZZZ</name>
<evidence type="ECO:0000313" key="2">
    <source>
        <dbReference type="EMBL" id="MPN16948.1"/>
    </source>
</evidence>
<evidence type="ECO:0000256" key="1">
    <source>
        <dbReference type="SAM" id="Phobius"/>
    </source>
</evidence>
<comment type="caution">
    <text evidence="2">The sequence shown here is derived from an EMBL/GenBank/DDBJ whole genome shotgun (WGS) entry which is preliminary data.</text>
</comment>
<keyword evidence="1" id="KW-1133">Transmembrane helix</keyword>
<keyword evidence="1" id="KW-0472">Membrane</keyword>
<dbReference type="EMBL" id="VSSQ01063963">
    <property type="protein sequence ID" value="MPN16948.1"/>
    <property type="molecule type" value="Genomic_DNA"/>
</dbReference>